<dbReference type="EMBL" id="BSXU01001511">
    <property type="protein sequence ID" value="GMG28300.1"/>
    <property type="molecule type" value="Genomic_DNA"/>
</dbReference>
<sequence>MQFSNIIAFVAISSVALAGHSSSAVASSSNSTKNGSAAASSSAVSTAGANINNYGSVALGAGLAAAFALF</sequence>
<reference evidence="2" key="1">
    <citation type="submission" date="2023-04" db="EMBL/GenBank/DDBJ databases">
        <title>Ambrosiozyma monospora NBRC 1965.</title>
        <authorList>
            <person name="Ichikawa N."/>
            <person name="Sato H."/>
            <person name="Tonouchi N."/>
        </authorList>
    </citation>
    <scope>NUCLEOTIDE SEQUENCE</scope>
    <source>
        <strain evidence="2">NBRC 1965</strain>
    </source>
</reference>
<comment type="caution">
    <text evidence="2">The sequence shown here is derived from an EMBL/GenBank/DDBJ whole genome shotgun (WGS) entry which is preliminary data.</text>
</comment>
<accession>A0A9W7DEZ4</accession>
<keyword evidence="3" id="KW-1185">Reference proteome</keyword>
<feature type="signal peptide" evidence="1">
    <location>
        <begin position="1"/>
        <end position="18"/>
    </location>
</feature>
<dbReference type="AlphaFoldDB" id="A0A9W7DEZ4"/>
<feature type="chain" id="PRO_5040754801" evidence="1">
    <location>
        <begin position="19"/>
        <end position="70"/>
    </location>
</feature>
<dbReference type="Proteomes" id="UP001165063">
    <property type="component" value="Unassembled WGS sequence"/>
</dbReference>
<evidence type="ECO:0000313" key="2">
    <source>
        <dbReference type="EMBL" id="GMG28300.1"/>
    </source>
</evidence>
<organism evidence="2 3">
    <name type="scientific">Ambrosiozyma monospora</name>
    <name type="common">Yeast</name>
    <name type="synonym">Endomycopsis monosporus</name>
    <dbReference type="NCBI Taxonomy" id="43982"/>
    <lineage>
        <taxon>Eukaryota</taxon>
        <taxon>Fungi</taxon>
        <taxon>Dikarya</taxon>
        <taxon>Ascomycota</taxon>
        <taxon>Saccharomycotina</taxon>
        <taxon>Pichiomycetes</taxon>
        <taxon>Pichiales</taxon>
        <taxon>Pichiaceae</taxon>
        <taxon>Ambrosiozyma</taxon>
    </lineage>
</organism>
<protein>
    <submittedName>
        <fullName evidence="2">Unnamed protein product</fullName>
    </submittedName>
</protein>
<evidence type="ECO:0000313" key="3">
    <source>
        <dbReference type="Proteomes" id="UP001165063"/>
    </source>
</evidence>
<proteinExistence type="predicted"/>
<keyword evidence="1" id="KW-0732">Signal</keyword>
<gene>
    <name evidence="2" type="ORF">Amon01_000356200</name>
</gene>
<name>A0A9W7DEZ4_AMBMO</name>
<evidence type="ECO:0000256" key="1">
    <source>
        <dbReference type="SAM" id="SignalP"/>
    </source>
</evidence>